<evidence type="ECO:0000313" key="4">
    <source>
        <dbReference type="Proteomes" id="UP000035682"/>
    </source>
</evidence>
<dbReference type="WBParaSite" id="SRAE_2000126000.1">
    <property type="protein sequence ID" value="SRAE_2000126000.1"/>
    <property type="gene ID" value="WBGene00261463"/>
</dbReference>
<feature type="signal peptide" evidence="1">
    <location>
        <begin position="1"/>
        <end position="17"/>
    </location>
</feature>
<accession>A0A090LA28</accession>
<organism evidence="3">
    <name type="scientific">Strongyloides ratti</name>
    <name type="common">Parasitic roundworm</name>
    <dbReference type="NCBI Taxonomy" id="34506"/>
    <lineage>
        <taxon>Eukaryota</taxon>
        <taxon>Metazoa</taxon>
        <taxon>Ecdysozoa</taxon>
        <taxon>Nematoda</taxon>
        <taxon>Chromadorea</taxon>
        <taxon>Rhabditida</taxon>
        <taxon>Tylenchina</taxon>
        <taxon>Panagrolaimomorpha</taxon>
        <taxon>Strongyloidoidea</taxon>
        <taxon>Strongyloididae</taxon>
        <taxon>Strongyloides</taxon>
    </lineage>
</organism>
<keyword evidence="1" id="KW-0732">Signal</keyword>
<evidence type="ECO:0000313" key="6">
    <source>
        <dbReference type="WormBase" id="SRAE_2000126000"/>
    </source>
</evidence>
<reference evidence="5" key="2">
    <citation type="submission" date="2020-12" db="UniProtKB">
        <authorList>
            <consortium name="WormBaseParasite"/>
        </authorList>
    </citation>
    <scope>IDENTIFICATION</scope>
</reference>
<dbReference type="InterPro" id="IPR055805">
    <property type="entry name" value="DUF7381"/>
</dbReference>
<evidence type="ECO:0000313" key="5">
    <source>
        <dbReference type="WBParaSite" id="SRAE_2000126000.1"/>
    </source>
</evidence>
<feature type="chain" id="PRO_5015030619" evidence="1">
    <location>
        <begin position="18"/>
        <end position="307"/>
    </location>
</feature>
<dbReference type="Pfam" id="PF24100">
    <property type="entry name" value="DUF7381"/>
    <property type="match status" value="1"/>
</dbReference>
<dbReference type="GeneID" id="36378957"/>
<name>A0A090LA28_STRRB</name>
<dbReference type="WormBase" id="SRAE_2000126000">
    <property type="protein sequence ID" value="SRP07404"/>
    <property type="gene ID" value="WBGene00261463"/>
</dbReference>
<reference evidence="3 4" key="1">
    <citation type="submission" date="2014-09" db="EMBL/GenBank/DDBJ databases">
        <authorList>
            <person name="Martin A.A."/>
        </authorList>
    </citation>
    <scope>NUCLEOTIDE SEQUENCE</scope>
    <source>
        <strain evidence="4">ED321</strain>
        <strain evidence="3">ED321 Heterogonic</strain>
    </source>
</reference>
<evidence type="ECO:0000256" key="1">
    <source>
        <dbReference type="SAM" id="SignalP"/>
    </source>
</evidence>
<sequence length="307" mass="36874">MDLKIFIIVLIYFISQSQENIFLSVPFNEHFNSRSSRYEYRGKIFNNLKYLIRKASLDFPEVPYKSILLRKEFITYQGIVNDTRADHRYLQVHINGKSKYIILPSNHVVIDFVPYQGRKYFNCNRSYFKTYKKAKVYCELLEEFSPFKFQQRFLGKDFFASRIWKSVWRDCYYKCFSQTHFLEFKKRIIRELCMLRNIEHEIPIRYNETLEFIAQHDALKNVKKNKLFVVGTERSDVHEVAAFSSLILASLQVNKWYNLYLDEKNDINRKSKKESKQFHLLLSSRIKEVGVGVYIYRKKLSIVLAFA</sequence>
<keyword evidence="4" id="KW-1185">Reference proteome</keyword>
<evidence type="ECO:0000259" key="2">
    <source>
        <dbReference type="Pfam" id="PF24100"/>
    </source>
</evidence>
<gene>
    <name evidence="3 5 6" type="ORF">SRAE_2000126000</name>
</gene>
<dbReference type="RefSeq" id="XP_024505792.1">
    <property type="nucleotide sequence ID" value="XM_024652191.1"/>
</dbReference>
<dbReference type="AlphaFoldDB" id="A0A090LA28"/>
<dbReference type="EMBL" id="LN609529">
    <property type="protein sequence ID" value="CEF66592.2"/>
    <property type="molecule type" value="Genomic_DNA"/>
</dbReference>
<dbReference type="Proteomes" id="UP000035682">
    <property type="component" value="Unplaced"/>
</dbReference>
<evidence type="ECO:0000313" key="3">
    <source>
        <dbReference type="EMBL" id="CEF66592.2"/>
    </source>
</evidence>
<feature type="domain" description="DUF7381" evidence="2">
    <location>
        <begin position="20"/>
        <end position="139"/>
    </location>
</feature>
<proteinExistence type="predicted"/>
<dbReference type="CTD" id="36378957"/>
<protein>
    <submittedName>
        <fullName evidence="3 5">CAP domain-containing protein</fullName>
    </submittedName>
</protein>